<reference evidence="1 2" key="1">
    <citation type="submission" date="2021-03" db="EMBL/GenBank/DDBJ databases">
        <title>Genomic and phenotypic characterization of Chloracidobacterium isolates provides evidence for multiple species.</title>
        <authorList>
            <person name="Saini M.K."/>
            <person name="Costas A.M.G."/>
            <person name="Tank M."/>
            <person name="Bryant D.A."/>
        </authorList>
    </citation>
    <scope>NUCLEOTIDE SEQUENCE [LARGE SCALE GENOMIC DNA]</scope>
    <source>
        <strain evidence="1 2">BV2-C</strain>
    </source>
</reference>
<protein>
    <submittedName>
        <fullName evidence="1">Uncharacterized protein</fullName>
    </submittedName>
</protein>
<name>A0ABX8B601_9BACT</name>
<evidence type="ECO:0000313" key="2">
    <source>
        <dbReference type="Proteomes" id="UP000676506"/>
    </source>
</evidence>
<dbReference type="EMBL" id="CP072648">
    <property type="protein sequence ID" value="QUW02397.1"/>
    <property type="molecule type" value="Genomic_DNA"/>
</dbReference>
<sequence length="291" mass="33582">MDIPHYWAKAERTVYRGQGTTRLERHLIVWRGSDRSLEEAQARAQHELETRITRFQRGEPLGDYPGDIRPLREPVIQTLDAATGERVAVVTRNASGCLVLNTAQVMFIDLDFATALAGEWHNSLTRVWNWLRGKPAPDAQERLLARIQDWHEREARDWQVRVYRTRAGFRLLVGQALFEPTAPATQDLLRRLGSDQRYARLCAVQACFRARLTPKPHRIGLARPPGRYPWLTADDIERQRQWETIYASRIGQFAVCQWLCDLGPPNVHPMVYDIQRFHDAHTVPPTNKPLA</sequence>
<evidence type="ECO:0000313" key="1">
    <source>
        <dbReference type="EMBL" id="QUW02397.1"/>
    </source>
</evidence>
<keyword evidence="2" id="KW-1185">Reference proteome</keyword>
<organism evidence="1 2">
    <name type="scientific">Chloracidobacterium validum</name>
    <dbReference type="NCBI Taxonomy" id="2821543"/>
    <lineage>
        <taxon>Bacteria</taxon>
        <taxon>Pseudomonadati</taxon>
        <taxon>Acidobacteriota</taxon>
        <taxon>Terriglobia</taxon>
        <taxon>Terriglobales</taxon>
        <taxon>Acidobacteriaceae</taxon>
        <taxon>Chloracidobacterium</taxon>
    </lineage>
</organism>
<gene>
    <name evidence="1" type="ORF">J8C06_08530</name>
</gene>
<dbReference type="Proteomes" id="UP000676506">
    <property type="component" value="Chromosome 1"/>
</dbReference>
<proteinExistence type="predicted"/>
<accession>A0ABX8B601</accession>
<dbReference type="RefSeq" id="WP_211428287.1">
    <property type="nucleotide sequence ID" value="NZ_CP072648.1"/>
</dbReference>